<dbReference type="Proteomes" id="UP000590740">
    <property type="component" value="Unassembled WGS sequence"/>
</dbReference>
<dbReference type="Pfam" id="PF13444">
    <property type="entry name" value="Acetyltransf_5"/>
    <property type="match status" value="1"/>
</dbReference>
<dbReference type="GO" id="GO:0016746">
    <property type="term" value="F:acyltransferase activity"/>
    <property type="evidence" value="ECO:0007669"/>
    <property type="project" value="UniProtKB-KW"/>
</dbReference>
<dbReference type="SUPFAM" id="SSF55729">
    <property type="entry name" value="Acyl-CoA N-acyltransferases (Nat)"/>
    <property type="match status" value="1"/>
</dbReference>
<accession>A0A7W7Y759</accession>
<reference evidence="1 2" key="1">
    <citation type="submission" date="2020-08" db="EMBL/GenBank/DDBJ databases">
        <title>Genomic Encyclopedia of Type Strains, Phase IV (KMG-IV): sequencing the most valuable type-strain genomes for metagenomic binning, comparative biology and taxonomic classification.</title>
        <authorList>
            <person name="Goeker M."/>
        </authorList>
    </citation>
    <scope>NUCLEOTIDE SEQUENCE [LARGE SCALE GENOMIC DNA]</scope>
    <source>
        <strain evidence="1 2">DSM 12252</strain>
    </source>
</reference>
<organism evidence="1 2">
    <name type="scientific">Prosthecobacter vanneervenii</name>
    <dbReference type="NCBI Taxonomy" id="48466"/>
    <lineage>
        <taxon>Bacteria</taxon>
        <taxon>Pseudomonadati</taxon>
        <taxon>Verrucomicrobiota</taxon>
        <taxon>Verrucomicrobiia</taxon>
        <taxon>Verrucomicrobiales</taxon>
        <taxon>Verrucomicrobiaceae</taxon>
        <taxon>Prosthecobacter</taxon>
    </lineage>
</organism>
<protein>
    <submittedName>
        <fullName evidence="1">Putative GNAT family N-acyltransferase</fullName>
    </submittedName>
</protein>
<dbReference type="InterPro" id="IPR016181">
    <property type="entry name" value="Acyl_CoA_acyltransferase"/>
</dbReference>
<dbReference type="Gene3D" id="3.40.630.30">
    <property type="match status" value="1"/>
</dbReference>
<dbReference type="EMBL" id="JACHIG010000001">
    <property type="protein sequence ID" value="MBB5030871.1"/>
    <property type="molecule type" value="Genomic_DNA"/>
</dbReference>
<evidence type="ECO:0000313" key="2">
    <source>
        <dbReference type="Proteomes" id="UP000590740"/>
    </source>
</evidence>
<gene>
    <name evidence="1" type="ORF">HNQ65_000425</name>
</gene>
<name>A0A7W7Y759_9BACT</name>
<sequence>MIEPISFHEHRDLIAKMRREVYTTGLLREIDEFDEVAHHFALYDKSREIIGVVRALKSNEVPKLELQSESDAQDLVYPQDGMIMEVSRGCARKNLTGMPLLQMAMAMQKYAKEQNASYVVTKSGKRLLPLYQTMGFRVFGRPFYSDYFDDRRTGLMSIPIIYRFPKKAAASQPAAQAAPAPSQADDELLVW</sequence>
<dbReference type="AlphaFoldDB" id="A0A7W7Y759"/>
<keyword evidence="1" id="KW-0012">Acyltransferase</keyword>
<proteinExistence type="predicted"/>
<comment type="caution">
    <text evidence="1">The sequence shown here is derived from an EMBL/GenBank/DDBJ whole genome shotgun (WGS) entry which is preliminary data.</text>
</comment>
<dbReference type="RefSeq" id="WP_184337823.1">
    <property type="nucleotide sequence ID" value="NZ_JACHIG010000001.1"/>
</dbReference>
<keyword evidence="1" id="KW-0808">Transferase</keyword>
<keyword evidence="2" id="KW-1185">Reference proteome</keyword>
<evidence type="ECO:0000313" key="1">
    <source>
        <dbReference type="EMBL" id="MBB5030871.1"/>
    </source>
</evidence>